<dbReference type="PANTHER" id="PTHR40396">
    <property type="entry name" value="ATPASE-LIKE PROTEIN"/>
    <property type="match status" value="1"/>
</dbReference>
<dbReference type="Proteomes" id="UP000030437">
    <property type="component" value="Unassembled WGS sequence"/>
</dbReference>
<reference evidence="2 3" key="1">
    <citation type="submission" date="2014-02" db="EMBL/GenBank/DDBJ databases">
        <title>Draft genome sequence of Lysinibacillus odysseyi NBRC 100172.</title>
        <authorList>
            <person name="Zhang F."/>
            <person name="Wang G."/>
            <person name="Zhang L."/>
        </authorList>
    </citation>
    <scope>NUCLEOTIDE SEQUENCE [LARGE SCALE GENOMIC DNA]</scope>
    <source>
        <strain evidence="2 3">NBRC 100172</strain>
    </source>
</reference>
<keyword evidence="3" id="KW-1185">Reference proteome</keyword>
<dbReference type="eggNOG" id="COG1106">
    <property type="taxonomic scope" value="Bacteria"/>
</dbReference>
<dbReference type="OrthoDB" id="9809324at2"/>
<sequence>METIVKVRRLVIENMKNVEFGEIQVQTAFETLTQSDVVGLYGQNGSGKTTVVDAFELLKRLISSGGFMKKLPRNDKHIIHTENERAKLTFDFFVRNTVGEFFLQYQVELARGEERLYPVFEQLSYRENAPGKRMKVLVKKDEMHLQIRTRSLEGMDEKIRISMMVTSHLAERENASFIFHKELKPILKDRLGELEWQLIENIAVDFNRDLLVINNAEVGMILTKYIMPFSVYLDKSHGVIPYDLSGPALLPKPLYETLVQLIKQTNELLSAIIPSLTIDIQEITEQTMDDGKLGVRFEFLSNRNGRVLPLRTESEGILKIISILSALIAVYNKPNACIVIDELDSGVFEYLLGELLRIIDETGQGQLFFTSHNLRLLEVLPASNLWFTTSNEQNRYIQLKGVKSLHNIRDVYLRAIQLGGQDEEIYKETKTFHIKQAFRKAGKRHE</sequence>
<organism evidence="2 3">
    <name type="scientific">Lysinibacillus odysseyi 34hs-1 = NBRC 100172</name>
    <dbReference type="NCBI Taxonomy" id="1220589"/>
    <lineage>
        <taxon>Bacteria</taxon>
        <taxon>Bacillati</taxon>
        <taxon>Bacillota</taxon>
        <taxon>Bacilli</taxon>
        <taxon>Bacillales</taxon>
        <taxon>Bacillaceae</taxon>
        <taxon>Lysinibacillus</taxon>
    </lineage>
</organism>
<evidence type="ECO:0000313" key="3">
    <source>
        <dbReference type="Proteomes" id="UP000030437"/>
    </source>
</evidence>
<evidence type="ECO:0000259" key="1">
    <source>
        <dbReference type="Pfam" id="PF13304"/>
    </source>
</evidence>
<dbReference type="PANTHER" id="PTHR40396:SF1">
    <property type="entry name" value="ATPASE AAA-TYPE CORE DOMAIN-CONTAINING PROTEIN"/>
    <property type="match status" value="1"/>
</dbReference>
<accession>A0A0A3IWW9</accession>
<proteinExistence type="predicted"/>
<feature type="domain" description="ATPase AAA-type core" evidence="1">
    <location>
        <begin position="285"/>
        <end position="378"/>
    </location>
</feature>
<dbReference type="Gene3D" id="3.40.50.300">
    <property type="entry name" value="P-loop containing nucleotide triphosphate hydrolases"/>
    <property type="match status" value="2"/>
</dbReference>
<protein>
    <recommendedName>
        <fullName evidence="1">ATPase AAA-type core domain-containing protein</fullName>
    </recommendedName>
</protein>
<dbReference type="Pfam" id="PF13304">
    <property type="entry name" value="AAA_21"/>
    <property type="match status" value="1"/>
</dbReference>
<dbReference type="GO" id="GO:0016887">
    <property type="term" value="F:ATP hydrolysis activity"/>
    <property type="evidence" value="ECO:0007669"/>
    <property type="project" value="InterPro"/>
</dbReference>
<evidence type="ECO:0000313" key="2">
    <source>
        <dbReference type="EMBL" id="KGR87388.1"/>
    </source>
</evidence>
<name>A0A0A3IWW9_9BACI</name>
<dbReference type="EMBL" id="JPVP01000047">
    <property type="protein sequence ID" value="KGR87388.1"/>
    <property type="molecule type" value="Genomic_DNA"/>
</dbReference>
<dbReference type="InterPro" id="IPR027417">
    <property type="entry name" value="P-loop_NTPase"/>
</dbReference>
<dbReference type="GO" id="GO:0005524">
    <property type="term" value="F:ATP binding"/>
    <property type="evidence" value="ECO:0007669"/>
    <property type="project" value="InterPro"/>
</dbReference>
<gene>
    <name evidence="2" type="ORF">CD32_03560</name>
</gene>
<dbReference type="InterPro" id="IPR003959">
    <property type="entry name" value="ATPase_AAA_core"/>
</dbReference>
<comment type="caution">
    <text evidence="2">The sequence shown here is derived from an EMBL/GenBank/DDBJ whole genome shotgun (WGS) entry which is preliminary data.</text>
</comment>
<dbReference type="AlphaFoldDB" id="A0A0A3IWW9"/>
<dbReference type="RefSeq" id="WP_036151304.1">
    <property type="nucleotide sequence ID" value="NZ_AVCX01000016.1"/>
</dbReference>
<dbReference type="STRING" id="1220589.CD32_03560"/>
<dbReference type="SUPFAM" id="SSF52540">
    <property type="entry name" value="P-loop containing nucleoside triphosphate hydrolases"/>
    <property type="match status" value="1"/>
</dbReference>